<evidence type="ECO:0000313" key="2">
    <source>
        <dbReference type="EMBL" id="KAG9967737.1"/>
    </source>
</evidence>
<comment type="caution">
    <text evidence="2">The sequence shown here is derived from an EMBL/GenBank/DDBJ whole genome shotgun (WGS) entry which is preliminary data.</text>
</comment>
<dbReference type="EMBL" id="JAHFXS010003618">
    <property type="protein sequence ID" value="KAG9967737.1"/>
    <property type="molecule type" value="Genomic_DNA"/>
</dbReference>
<feature type="compositionally biased region" description="Basic residues" evidence="1">
    <location>
        <begin position="568"/>
        <end position="578"/>
    </location>
</feature>
<reference evidence="2" key="1">
    <citation type="journal article" date="2021" name="J Fungi (Basel)">
        <title>Virulence traits and population genomics of the black yeast Aureobasidium melanogenum.</title>
        <authorList>
            <person name="Cernosa A."/>
            <person name="Sun X."/>
            <person name="Gostincar C."/>
            <person name="Fang C."/>
            <person name="Gunde-Cimerman N."/>
            <person name="Song Z."/>
        </authorList>
    </citation>
    <scope>NUCLEOTIDE SEQUENCE</scope>
    <source>
        <strain evidence="2">EXF-9298</strain>
    </source>
</reference>
<dbReference type="AlphaFoldDB" id="A0A9P8FBV7"/>
<feature type="compositionally biased region" description="Basic and acidic residues" evidence="1">
    <location>
        <begin position="332"/>
        <end position="347"/>
    </location>
</feature>
<accession>A0A9P8FBV7</accession>
<feature type="compositionally biased region" description="Basic and acidic residues" evidence="1">
    <location>
        <begin position="640"/>
        <end position="652"/>
    </location>
</feature>
<feature type="compositionally biased region" description="Polar residues" evidence="1">
    <location>
        <begin position="900"/>
        <end position="910"/>
    </location>
</feature>
<name>A0A9P8FBV7_AURME</name>
<feature type="region of interest" description="Disordered" evidence="1">
    <location>
        <begin position="1"/>
        <end position="64"/>
    </location>
</feature>
<feature type="compositionally biased region" description="Polar residues" evidence="1">
    <location>
        <begin position="1"/>
        <end position="27"/>
    </location>
</feature>
<feature type="compositionally biased region" description="Polar residues" evidence="1">
    <location>
        <begin position="35"/>
        <end position="56"/>
    </location>
</feature>
<gene>
    <name evidence="2" type="ORF">KCU98_g16180</name>
</gene>
<organism evidence="2 3">
    <name type="scientific">Aureobasidium melanogenum</name>
    <name type="common">Aureobasidium pullulans var. melanogenum</name>
    <dbReference type="NCBI Taxonomy" id="46634"/>
    <lineage>
        <taxon>Eukaryota</taxon>
        <taxon>Fungi</taxon>
        <taxon>Dikarya</taxon>
        <taxon>Ascomycota</taxon>
        <taxon>Pezizomycotina</taxon>
        <taxon>Dothideomycetes</taxon>
        <taxon>Dothideomycetidae</taxon>
        <taxon>Dothideales</taxon>
        <taxon>Saccotheciaceae</taxon>
        <taxon>Aureobasidium</taxon>
    </lineage>
</organism>
<reference evidence="2" key="2">
    <citation type="submission" date="2021-08" db="EMBL/GenBank/DDBJ databases">
        <authorList>
            <person name="Gostincar C."/>
            <person name="Sun X."/>
            <person name="Song Z."/>
            <person name="Gunde-Cimerman N."/>
        </authorList>
    </citation>
    <scope>NUCLEOTIDE SEQUENCE</scope>
    <source>
        <strain evidence="2">EXF-9298</strain>
    </source>
</reference>
<feature type="non-terminal residue" evidence="2">
    <location>
        <position position="1046"/>
    </location>
</feature>
<feature type="compositionally biased region" description="Basic residues" evidence="1">
    <location>
        <begin position="669"/>
        <end position="688"/>
    </location>
</feature>
<feature type="non-terminal residue" evidence="2">
    <location>
        <position position="1"/>
    </location>
</feature>
<protein>
    <submittedName>
        <fullName evidence="2">Uncharacterized protein</fullName>
    </submittedName>
</protein>
<feature type="compositionally biased region" description="Polar residues" evidence="1">
    <location>
        <begin position="366"/>
        <end position="377"/>
    </location>
</feature>
<feature type="compositionally biased region" description="Polar residues" evidence="1">
    <location>
        <begin position="826"/>
        <end position="837"/>
    </location>
</feature>
<feature type="compositionally biased region" description="Basic residues" evidence="1">
    <location>
        <begin position="348"/>
        <end position="357"/>
    </location>
</feature>
<evidence type="ECO:0000256" key="1">
    <source>
        <dbReference type="SAM" id="MobiDB-lite"/>
    </source>
</evidence>
<feature type="region of interest" description="Disordered" evidence="1">
    <location>
        <begin position="326"/>
        <end position="378"/>
    </location>
</feature>
<proteinExistence type="predicted"/>
<evidence type="ECO:0000313" key="3">
    <source>
        <dbReference type="Proteomes" id="UP000729357"/>
    </source>
</evidence>
<feature type="region of interest" description="Disordered" evidence="1">
    <location>
        <begin position="730"/>
        <end position="1046"/>
    </location>
</feature>
<feature type="region of interest" description="Disordered" evidence="1">
    <location>
        <begin position="552"/>
        <end position="705"/>
    </location>
</feature>
<feature type="compositionally biased region" description="Basic and acidic residues" evidence="1">
    <location>
        <begin position="768"/>
        <end position="788"/>
    </location>
</feature>
<feature type="compositionally biased region" description="Polar residues" evidence="1">
    <location>
        <begin position="653"/>
        <end position="666"/>
    </location>
</feature>
<dbReference type="Proteomes" id="UP000729357">
    <property type="component" value="Unassembled WGS sequence"/>
</dbReference>
<keyword evidence="3" id="KW-1185">Reference proteome</keyword>
<sequence>NEESLTLDTIFQPAETQYSANASSQRLTKPRTKHNSTGLGKAETSSTKTTPINASKDNAEDARVSFSNDSPLSFTGSTSFRISESPSRSATILPSEGIRSRKASTTSMNTAKRHTIAADNSDVDVAAAIALLQELKKRASPEDLILLHKALLPTKNVERTIAPSRPESKDYEEPISPLIRRSSLLPAGVKTRLSRELLRNYSENNVTVRSASVSRQHDVVESPRLDVPLDFEALDLAEGSTELQGGRPTTPSEFYPQIGTYKMGSLRITNGAASPEPARLLKQVEMVGIQQKPSISESLSGEGFITADEGENNPECVRPSHATVVSLRAPRRSSEQQDRRLSSELRARSRSRGRPVRHSMEIEANRSATRPQATQRASEYAQEYASEFDSLENPHMGNAVLTTTVSRLSTVHDESPVESGLDAREEALRQLTGDVLPANDGIRKAQSQKHLNVARPPMTKSDSGYSSEASRRSIIKESNCDEFLLAALGAADQAEHTRSKESLTSAAARPSLEQIQEDKVSAPSPYVQQVSAVQKAERHRSLPSFFFKKSSSSTSVNTIATTPVTPVKHTRKLQKSRPRSQIVAPEHVQEPEPEPMLPEIEPEFVPGTPEDLSVNFSRPTRKLERGPSASPQQTQEEDERDARGRGRSRKNDVTSQTANAGSSPDGTTRKRSRSFFRFRSRSRSKSQHRREDEITVLSVADEPLPTHDFSDFGTVAQSLGQSPYDIATRRVKEMGAYDPSKPWFHPHEISRAAPKPDLSSETQQSRGKSVERSRQDRARSQSRPRESIDAVLTNSRPPTRGKSRRSQSAHNIAIPRVPEAVPELPKQTQRMSGTFSRPVSKDGNVRVGTIDFGTGFAQGRLEPILTSSEKAKTRRRTQSVAPRARPRSTVNPDEAMPQREMQQPVTSPSSDAPKARARELPPTPTEKPSQGLPLELPQIPSRAPPKVPAHGKQPSNMHPVLSVSTKPVHLKEPTTVPHTPASPGIPTGRPSWESQALAWRERKQSLNDMLSSPTTERKNFAASTPASPAIQAYSPTMQAPRRAPTV</sequence>